<dbReference type="CDD" id="cd02440">
    <property type="entry name" value="AdoMet_MTases"/>
    <property type="match status" value="1"/>
</dbReference>
<dbReference type="InterPro" id="IPR023576">
    <property type="entry name" value="UbiE/COQ5_MeTrFase_CS"/>
</dbReference>
<sequence>MSTATTPTPDYLKKYYWWAYVDPRALRFWDRPWLTNLILCGYYRRLSNEVIEEFEGDLSGCTLQISVPYGNFTPRLAACVTRSGGTLDLIDVVQAQLKNVSCKIAAADAEVARFIQMDSSALIFSPGVYDRAILYFLLHEQPQDVREKTVAEALRVLKPGGTLVVLDYGKPSLWHPLRYLLLPLLGTIEPFAVALWNRELWELLPSQFSMQRCRKTSYFGGLYQKIVYVKP</sequence>
<dbReference type="GO" id="GO:0032259">
    <property type="term" value="P:methylation"/>
    <property type="evidence" value="ECO:0007669"/>
    <property type="project" value="UniProtKB-KW"/>
</dbReference>
<dbReference type="SUPFAM" id="SSF53335">
    <property type="entry name" value="S-adenosyl-L-methionine-dependent methyltransferases"/>
    <property type="match status" value="1"/>
</dbReference>
<keyword evidence="3" id="KW-0949">S-adenosyl-L-methionine</keyword>
<evidence type="ECO:0000313" key="6">
    <source>
        <dbReference type="Proteomes" id="UP000176185"/>
    </source>
</evidence>
<dbReference type="InterPro" id="IPR041698">
    <property type="entry name" value="Methyltransf_25"/>
</dbReference>
<feature type="domain" description="Methyltransferase" evidence="4">
    <location>
        <begin position="69"/>
        <end position="161"/>
    </location>
</feature>
<dbReference type="EMBL" id="MEWX01000001">
    <property type="protein sequence ID" value="OGC81256.1"/>
    <property type="molecule type" value="Genomic_DNA"/>
</dbReference>
<reference evidence="5 6" key="1">
    <citation type="journal article" date="2016" name="Nat. Commun.">
        <title>Thousands of microbial genomes shed light on interconnected biogeochemical processes in an aquifer system.</title>
        <authorList>
            <person name="Anantharaman K."/>
            <person name="Brown C.T."/>
            <person name="Hug L.A."/>
            <person name="Sharon I."/>
            <person name="Castelle C.J."/>
            <person name="Probst A.J."/>
            <person name="Thomas B.C."/>
            <person name="Singh A."/>
            <person name="Wilkins M.J."/>
            <person name="Karaoz U."/>
            <person name="Brodie E.L."/>
            <person name="Williams K.H."/>
            <person name="Hubbard S.S."/>
            <person name="Banfield J.F."/>
        </authorList>
    </citation>
    <scope>NUCLEOTIDE SEQUENCE [LARGE SCALE GENOMIC DNA]</scope>
</reference>
<comment type="caution">
    <text evidence="5">The sequence shown here is derived from an EMBL/GenBank/DDBJ whole genome shotgun (WGS) entry which is preliminary data.</text>
</comment>
<protein>
    <recommendedName>
        <fullName evidence="4">Methyltransferase domain-containing protein</fullName>
    </recommendedName>
</protein>
<dbReference type="InterPro" id="IPR029063">
    <property type="entry name" value="SAM-dependent_MTases_sf"/>
</dbReference>
<dbReference type="STRING" id="1797243.A2943_03070"/>
<gene>
    <name evidence="5" type="ORF">A2943_03070</name>
</gene>
<accession>A0A1F4XI12</accession>
<dbReference type="PROSITE" id="PS01184">
    <property type="entry name" value="UBIE_2"/>
    <property type="match status" value="1"/>
</dbReference>
<organism evidence="5 6">
    <name type="scientific">Candidatus Adlerbacteria bacterium RIFCSPLOWO2_01_FULL_51_16</name>
    <dbReference type="NCBI Taxonomy" id="1797243"/>
    <lineage>
        <taxon>Bacteria</taxon>
        <taxon>Candidatus Adleribacteriota</taxon>
    </lineage>
</organism>
<keyword evidence="2" id="KW-0808">Transferase</keyword>
<name>A0A1F4XI12_9BACT</name>
<dbReference type="Gene3D" id="3.40.50.150">
    <property type="entry name" value="Vaccinia Virus protein VP39"/>
    <property type="match status" value="1"/>
</dbReference>
<dbReference type="NCBIfam" id="NF038261">
    <property type="entry name" value="rhodoquin_RquA"/>
    <property type="match status" value="1"/>
</dbReference>
<dbReference type="Proteomes" id="UP000176185">
    <property type="component" value="Unassembled WGS sequence"/>
</dbReference>
<evidence type="ECO:0000313" key="5">
    <source>
        <dbReference type="EMBL" id="OGC81256.1"/>
    </source>
</evidence>
<evidence type="ECO:0000256" key="1">
    <source>
        <dbReference type="ARBA" id="ARBA00022603"/>
    </source>
</evidence>
<keyword evidence="1" id="KW-0489">Methyltransferase</keyword>
<proteinExistence type="predicted"/>
<evidence type="ECO:0000256" key="2">
    <source>
        <dbReference type="ARBA" id="ARBA00022679"/>
    </source>
</evidence>
<evidence type="ECO:0000256" key="3">
    <source>
        <dbReference type="ARBA" id="ARBA00022691"/>
    </source>
</evidence>
<dbReference type="GO" id="GO:0008168">
    <property type="term" value="F:methyltransferase activity"/>
    <property type="evidence" value="ECO:0007669"/>
    <property type="project" value="UniProtKB-KW"/>
</dbReference>
<dbReference type="AlphaFoldDB" id="A0A1F4XI12"/>
<dbReference type="Pfam" id="PF13649">
    <property type="entry name" value="Methyltransf_25"/>
    <property type="match status" value="1"/>
</dbReference>
<evidence type="ECO:0000259" key="4">
    <source>
        <dbReference type="Pfam" id="PF13649"/>
    </source>
</evidence>